<name>A0AAE0B7L0_9ROSI</name>
<gene>
    <name evidence="2" type="ORF">Dsin_002704</name>
</gene>
<dbReference type="AlphaFoldDB" id="A0AAE0B7L0"/>
<evidence type="ECO:0000313" key="3">
    <source>
        <dbReference type="Proteomes" id="UP001281410"/>
    </source>
</evidence>
<comment type="caution">
    <text evidence="2">The sequence shown here is derived from an EMBL/GenBank/DDBJ whole genome shotgun (WGS) entry which is preliminary data.</text>
</comment>
<feature type="region of interest" description="Disordered" evidence="1">
    <location>
        <begin position="199"/>
        <end position="241"/>
    </location>
</feature>
<keyword evidence="3" id="KW-1185">Reference proteome</keyword>
<reference evidence="2" key="1">
    <citation type="journal article" date="2023" name="Plant J.">
        <title>Genome sequences and population genomics provide insights into the demographic history, inbreeding, and mutation load of two 'living fossil' tree species of Dipteronia.</title>
        <authorList>
            <person name="Feng Y."/>
            <person name="Comes H.P."/>
            <person name="Chen J."/>
            <person name="Zhu S."/>
            <person name="Lu R."/>
            <person name="Zhang X."/>
            <person name="Li P."/>
            <person name="Qiu J."/>
            <person name="Olsen K.M."/>
            <person name="Qiu Y."/>
        </authorList>
    </citation>
    <scope>NUCLEOTIDE SEQUENCE</scope>
    <source>
        <strain evidence="2">NBL</strain>
    </source>
</reference>
<protein>
    <submittedName>
        <fullName evidence="2">Uncharacterized protein</fullName>
    </submittedName>
</protein>
<evidence type="ECO:0000313" key="2">
    <source>
        <dbReference type="EMBL" id="KAK3230823.1"/>
    </source>
</evidence>
<evidence type="ECO:0000256" key="1">
    <source>
        <dbReference type="SAM" id="MobiDB-lite"/>
    </source>
</evidence>
<accession>A0AAE0B7L0</accession>
<proteinExistence type="predicted"/>
<organism evidence="2 3">
    <name type="scientific">Dipteronia sinensis</name>
    <dbReference type="NCBI Taxonomy" id="43782"/>
    <lineage>
        <taxon>Eukaryota</taxon>
        <taxon>Viridiplantae</taxon>
        <taxon>Streptophyta</taxon>
        <taxon>Embryophyta</taxon>
        <taxon>Tracheophyta</taxon>
        <taxon>Spermatophyta</taxon>
        <taxon>Magnoliopsida</taxon>
        <taxon>eudicotyledons</taxon>
        <taxon>Gunneridae</taxon>
        <taxon>Pentapetalae</taxon>
        <taxon>rosids</taxon>
        <taxon>malvids</taxon>
        <taxon>Sapindales</taxon>
        <taxon>Sapindaceae</taxon>
        <taxon>Hippocastanoideae</taxon>
        <taxon>Acereae</taxon>
        <taxon>Dipteronia</taxon>
    </lineage>
</organism>
<sequence length="378" mass="42515">MIRLITSEEDIPIHIFEADGSAIYTDKINGHFIWDVDPSMCDADCDCRRSSRQHCTSCKTDRRSHSPEDPDSTWIGLLPISKQPLPIYDRALQILRTEGLLPQIPSQSIPCFMASSYDQDFLFIEPTSNPEKTRFSRPYVQSTEILPDGSLKHPSHAEQLNADLYYYINLGYHGSKFDKKEREIRQLKAQLEQLKKDQAYSRLPPISPGKYPLLDATSKSKPRSSKASVSRKDKGTASSSAQYKPALYSSLQTAPSSAAESDSASISSTRSNSSTESHFHLSSASDVPDLTQAFMASIAEPSTRTYESPDKGSTCLTPIVEEPPDTSPMPTCLFHFTHDNFLLDFQYEFYASIFRILLYDTTGNKPREWTVSHPIYII</sequence>
<feature type="compositionally biased region" description="Low complexity" evidence="1">
    <location>
        <begin position="254"/>
        <end position="276"/>
    </location>
</feature>
<dbReference type="Proteomes" id="UP001281410">
    <property type="component" value="Unassembled WGS sequence"/>
</dbReference>
<dbReference type="EMBL" id="JANJYJ010000001">
    <property type="protein sequence ID" value="KAK3230823.1"/>
    <property type="molecule type" value="Genomic_DNA"/>
</dbReference>
<feature type="region of interest" description="Disordered" evidence="1">
    <location>
        <begin position="254"/>
        <end position="283"/>
    </location>
</feature>